<dbReference type="SUPFAM" id="SSF52540">
    <property type="entry name" value="P-loop containing nucleoside triphosphate hydrolases"/>
    <property type="match status" value="1"/>
</dbReference>
<dbReference type="RefSeq" id="WP_088984446.1">
    <property type="nucleotide sequence ID" value="NZ_LT607413.1"/>
</dbReference>
<sequence>MTEYRQKPLPVSAGPLLRAAGRAAWRALDPRVAARLRAEWTHSATLSAPLAPGVIAVVGPDRGAGRSTVAALLALALARHQSSRVLAVETGHGGGLHRRLATRPGGSTTAVLTALGVRGDAGARPGAVGRRWLREQLTLGEGPMLLAADPAGTDRPLTDVEYAPATTALARWFPTRVVDTPPLTSDPVVPAVLTRADQVVIVLPDGPGHAQKSARCRSWIAPLLPRPVEEVAVDVRVRRDGATAPGGRPAAPVDDGALVLPDDPALRGGGVLRWPLLAADTRYMILTLACRLVQKID</sequence>
<keyword evidence="1" id="KW-0966">Cell projection</keyword>
<keyword evidence="1" id="KW-0969">Cilium</keyword>
<organism evidence="1 2">
    <name type="scientific">Micromonospora echinospora</name>
    <name type="common">Micromonospora purpurea</name>
    <dbReference type="NCBI Taxonomy" id="1877"/>
    <lineage>
        <taxon>Bacteria</taxon>
        <taxon>Bacillati</taxon>
        <taxon>Actinomycetota</taxon>
        <taxon>Actinomycetes</taxon>
        <taxon>Micromonosporales</taxon>
        <taxon>Micromonosporaceae</taxon>
        <taxon>Micromonospora</taxon>
    </lineage>
</organism>
<name>A0A1C4ZVA3_MICEC</name>
<dbReference type="InParanoid" id="A0A1C4ZVA3"/>
<evidence type="ECO:0000313" key="2">
    <source>
        <dbReference type="Proteomes" id="UP000198253"/>
    </source>
</evidence>
<keyword evidence="1" id="KW-0282">Flagellum</keyword>
<dbReference type="AlphaFoldDB" id="A0A1C4ZVA3"/>
<protein>
    <submittedName>
        <fullName evidence="1">MinD-like ATPase involved in chromosome partitioning or flagellar assembly</fullName>
    </submittedName>
</protein>
<accession>A0A1C4ZVA3</accession>
<gene>
    <name evidence="1" type="ORF">GA0070618_5825</name>
</gene>
<dbReference type="InterPro" id="IPR027417">
    <property type="entry name" value="P-loop_NTPase"/>
</dbReference>
<dbReference type="Proteomes" id="UP000198253">
    <property type="component" value="Chromosome I"/>
</dbReference>
<evidence type="ECO:0000313" key="1">
    <source>
        <dbReference type="EMBL" id="SCF36806.1"/>
    </source>
</evidence>
<dbReference type="OrthoDB" id="9999911at2"/>
<keyword evidence="2" id="KW-1185">Reference proteome</keyword>
<dbReference type="Gene3D" id="3.40.50.300">
    <property type="entry name" value="P-loop containing nucleotide triphosphate hydrolases"/>
    <property type="match status" value="1"/>
</dbReference>
<dbReference type="EMBL" id="LT607413">
    <property type="protein sequence ID" value="SCF36806.1"/>
    <property type="molecule type" value="Genomic_DNA"/>
</dbReference>
<reference evidence="2" key="1">
    <citation type="submission" date="2016-06" db="EMBL/GenBank/DDBJ databases">
        <authorList>
            <person name="Varghese N."/>
            <person name="Submissions Spin"/>
        </authorList>
    </citation>
    <scope>NUCLEOTIDE SEQUENCE [LARGE SCALE GENOMIC DNA]</scope>
    <source>
        <strain evidence="2">DSM 43816</strain>
    </source>
</reference>
<proteinExistence type="predicted"/>